<evidence type="ECO:0000313" key="7">
    <source>
        <dbReference type="EMBL" id="KAF4388247.1"/>
    </source>
</evidence>
<comment type="caution">
    <text evidence="7">The sequence shown here is derived from an EMBL/GenBank/DDBJ whole genome shotgun (WGS) entry which is preliminary data.</text>
</comment>
<accession>A0A803R879</accession>
<accession>A0A7J6GZ86</accession>
<evidence type="ECO:0000256" key="2">
    <source>
        <dbReference type="ARBA" id="ARBA00023306"/>
    </source>
</evidence>
<dbReference type="AlphaFoldDB" id="A0A7J6GZ86"/>
<protein>
    <recommendedName>
        <fullName evidence="4">Cyclin-dependent kinase inhibitor domain-containing protein</fullName>
    </recommendedName>
</protein>
<keyword evidence="2" id="KW-0131">Cell cycle</keyword>
<keyword evidence="9" id="KW-1185">Reference proteome</keyword>
<dbReference type="GO" id="GO:0051726">
    <property type="term" value="P:regulation of cell cycle"/>
    <property type="evidence" value="ECO:0007669"/>
    <property type="project" value="InterPro"/>
</dbReference>
<dbReference type="InterPro" id="IPR003175">
    <property type="entry name" value="CDI_dom"/>
</dbReference>
<feature type="domain" description="Cyclin-dependent kinase inhibitor" evidence="4">
    <location>
        <begin position="52"/>
        <end position="90"/>
    </location>
</feature>
<name>A0A7J6GZ86_CANSA</name>
<dbReference type="Proteomes" id="UP000583929">
    <property type="component" value="Unassembled WGS sequence"/>
</dbReference>
<dbReference type="InterPro" id="IPR044275">
    <property type="entry name" value="KRP"/>
</dbReference>
<proteinExistence type="predicted"/>
<dbReference type="EMBL" id="JAATIP010000035">
    <property type="protein sequence ID" value="KAF4388247.1"/>
    <property type="molecule type" value="Genomic_DNA"/>
</dbReference>
<evidence type="ECO:0000313" key="8">
    <source>
        <dbReference type="Proteomes" id="UP000525078"/>
    </source>
</evidence>
<evidence type="ECO:0000313" key="5">
    <source>
        <dbReference type="EMBL" id="KAF4368695.1"/>
    </source>
</evidence>
<gene>
    <name evidence="7" type="ORF">F8388_021077</name>
    <name evidence="6" type="ORF">G4B88_015970</name>
    <name evidence="5" type="ORF">G4B88_025113</name>
</gene>
<feature type="compositionally biased region" description="Basic and acidic residues" evidence="3">
    <location>
        <begin position="1"/>
        <end position="13"/>
    </location>
</feature>
<dbReference type="GO" id="GO:0004861">
    <property type="term" value="F:cyclin-dependent protein serine/threonine kinase inhibitor activity"/>
    <property type="evidence" value="ECO:0007669"/>
    <property type="project" value="InterPro"/>
</dbReference>
<organism evidence="7 8">
    <name type="scientific">Cannabis sativa</name>
    <name type="common">Hemp</name>
    <name type="synonym">Marijuana</name>
    <dbReference type="NCBI Taxonomy" id="3483"/>
    <lineage>
        <taxon>Eukaryota</taxon>
        <taxon>Viridiplantae</taxon>
        <taxon>Streptophyta</taxon>
        <taxon>Embryophyta</taxon>
        <taxon>Tracheophyta</taxon>
        <taxon>Spermatophyta</taxon>
        <taxon>Magnoliopsida</taxon>
        <taxon>eudicotyledons</taxon>
        <taxon>Gunneridae</taxon>
        <taxon>Pentapetalae</taxon>
        <taxon>rosids</taxon>
        <taxon>fabids</taxon>
        <taxon>Rosales</taxon>
        <taxon>Cannabaceae</taxon>
        <taxon>Cannabis</taxon>
    </lineage>
</organism>
<dbReference type="Pfam" id="PF02234">
    <property type="entry name" value="CDI"/>
    <property type="match status" value="1"/>
</dbReference>
<evidence type="ECO:0000256" key="3">
    <source>
        <dbReference type="SAM" id="MobiDB-lite"/>
    </source>
</evidence>
<dbReference type="PANTHER" id="PTHR46776">
    <property type="entry name" value="CYCLIN-DEPENDENT KINASE INHIBITOR 4-RELATED"/>
    <property type="match status" value="1"/>
</dbReference>
<dbReference type="EMBL" id="JAATIQ010000178">
    <property type="protein sequence ID" value="KAF4373439.1"/>
    <property type="molecule type" value="Genomic_DNA"/>
</dbReference>
<evidence type="ECO:0000313" key="9">
    <source>
        <dbReference type="Proteomes" id="UP000583929"/>
    </source>
</evidence>
<dbReference type="OrthoDB" id="6373236at2759"/>
<dbReference type="EMBL" id="JAATIQ010000230">
    <property type="protein sequence ID" value="KAF4368695.1"/>
    <property type="molecule type" value="Genomic_DNA"/>
</dbReference>
<comment type="subcellular location">
    <subcellularLocation>
        <location evidence="1">Nucleus</location>
        <location evidence="1">Nucleoplasm</location>
    </subcellularLocation>
</comment>
<dbReference type="GO" id="GO:0005654">
    <property type="term" value="C:nucleoplasm"/>
    <property type="evidence" value="ECO:0007669"/>
    <property type="project" value="UniProtKB-SubCell"/>
</dbReference>
<dbReference type="OMA" id="HWGMRET"/>
<reference evidence="8 9" key="1">
    <citation type="journal article" date="2020" name="bioRxiv">
        <title>Sequence and annotation of 42 cannabis genomes reveals extensive copy number variation in cannabinoid synthesis and pathogen resistance genes.</title>
        <authorList>
            <person name="Mckernan K.J."/>
            <person name="Helbert Y."/>
            <person name="Kane L.T."/>
            <person name="Ebling H."/>
            <person name="Zhang L."/>
            <person name="Liu B."/>
            <person name="Eaton Z."/>
            <person name="Mclaughlin S."/>
            <person name="Kingan S."/>
            <person name="Baybayan P."/>
            <person name="Concepcion G."/>
            <person name="Jordan M."/>
            <person name="Riva A."/>
            <person name="Barbazuk W."/>
            <person name="Harkins T."/>
        </authorList>
    </citation>
    <scope>NUCLEOTIDE SEQUENCE [LARGE SCALE GENOMIC DNA]</scope>
    <source>
        <strain evidence="8 9">cv. Jamaican Lion 4</strain>
        <strain evidence="5">Father</strain>
        <strain evidence="7">Mother</strain>
        <tissue evidence="7">Leaf</tissue>
    </source>
</reference>
<evidence type="ECO:0000256" key="1">
    <source>
        <dbReference type="ARBA" id="ARBA00004642"/>
    </source>
</evidence>
<feature type="region of interest" description="Disordered" evidence="3">
    <location>
        <begin position="1"/>
        <end position="23"/>
    </location>
</feature>
<evidence type="ECO:0000313" key="6">
    <source>
        <dbReference type="EMBL" id="KAF4373439.1"/>
    </source>
</evidence>
<dbReference type="PIRSF" id="PIRSF017811">
    <property type="entry name" value="CDK_inhib_pln"/>
    <property type="match status" value="1"/>
</dbReference>
<sequence>MSMNDSEQHRSTRESTPSNLIRESDILRNLGSTMRWPSSIATNKRVRNEIRRNIPTAQEIEEFFAFAEQQQQRIFIEKYDFDITNESPLP</sequence>
<dbReference type="Proteomes" id="UP000525078">
    <property type="component" value="Unassembled WGS sequence"/>
</dbReference>
<evidence type="ECO:0000259" key="4">
    <source>
        <dbReference type="Pfam" id="PF02234"/>
    </source>
</evidence>